<evidence type="ECO:0000313" key="2">
    <source>
        <dbReference type="Proteomes" id="UP001390339"/>
    </source>
</evidence>
<sequence>MFAINRARYDGFPVRQDLLAPNATFEGRRYYGVCAYMLVKYTSRWMFYRTAAAMSGMSDYKTVREVVNPAKDAKIEEIASRHKVDKVKFCRAAHKLRRVWPLFP</sequence>
<keyword evidence="2" id="KW-1185">Reference proteome</keyword>
<organism evidence="1 2">
    <name type="scientific">Apiospora arundinis</name>
    <dbReference type="NCBI Taxonomy" id="335852"/>
    <lineage>
        <taxon>Eukaryota</taxon>
        <taxon>Fungi</taxon>
        <taxon>Dikarya</taxon>
        <taxon>Ascomycota</taxon>
        <taxon>Pezizomycotina</taxon>
        <taxon>Sordariomycetes</taxon>
        <taxon>Xylariomycetidae</taxon>
        <taxon>Amphisphaeriales</taxon>
        <taxon>Apiosporaceae</taxon>
        <taxon>Apiospora</taxon>
    </lineage>
</organism>
<protein>
    <submittedName>
        <fullName evidence="1">Uncharacterized protein</fullName>
    </submittedName>
</protein>
<name>A0ABR2I8R1_9PEZI</name>
<dbReference type="EMBL" id="JAPCWZ010000006">
    <property type="protein sequence ID" value="KAK8859382.1"/>
    <property type="molecule type" value="Genomic_DNA"/>
</dbReference>
<gene>
    <name evidence="1" type="ORF">PGQ11_010116</name>
</gene>
<comment type="caution">
    <text evidence="1">The sequence shown here is derived from an EMBL/GenBank/DDBJ whole genome shotgun (WGS) entry which is preliminary data.</text>
</comment>
<accession>A0ABR2I8R1</accession>
<proteinExistence type="predicted"/>
<evidence type="ECO:0000313" key="1">
    <source>
        <dbReference type="EMBL" id="KAK8859382.1"/>
    </source>
</evidence>
<dbReference type="Proteomes" id="UP001390339">
    <property type="component" value="Unassembled WGS sequence"/>
</dbReference>
<reference evidence="1 2" key="1">
    <citation type="journal article" date="2024" name="IMA Fungus">
        <title>Apiospora arundinis, a panoply of carbohydrate-active enzymes and secondary metabolites.</title>
        <authorList>
            <person name="Sorensen T."/>
            <person name="Petersen C."/>
            <person name="Muurmann A.T."/>
            <person name="Christiansen J.V."/>
            <person name="Brundto M.L."/>
            <person name="Overgaard C.K."/>
            <person name="Boysen A.T."/>
            <person name="Wollenberg R.D."/>
            <person name="Larsen T.O."/>
            <person name="Sorensen J.L."/>
            <person name="Nielsen K.L."/>
            <person name="Sondergaard T.E."/>
        </authorList>
    </citation>
    <scope>NUCLEOTIDE SEQUENCE [LARGE SCALE GENOMIC DNA]</scope>
    <source>
        <strain evidence="1 2">AAU 773</strain>
    </source>
</reference>